<dbReference type="SMART" id="SM00225">
    <property type="entry name" value="BTB"/>
    <property type="match status" value="1"/>
</dbReference>
<dbReference type="OMA" id="MEPQDRD"/>
<reference evidence="9" key="1">
    <citation type="submission" date="2025-08" db="UniProtKB">
        <authorList>
            <consortium name="Ensembl"/>
        </authorList>
    </citation>
    <scope>IDENTIFICATION</scope>
</reference>
<dbReference type="Pfam" id="PF00651">
    <property type="entry name" value="BTB"/>
    <property type="match status" value="1"/>
</dbReference>
<dbReference type="Gene3D" id="3.30.710.10">
    <property type="entry name" value="Potassium Channel Kv1.1, Chain A"/>
    <property type="match status" value="1"/>
</dbReference>
<keyword evidence="1" id="KW-0479">Metal-binding</keyword>
<evidence type="ECO:0000256" key="6">
    <source>
        <dbReference type="SAM" id="MobiDB-lite"/>
    </source>
</evidence>
<dbReference type="PROSITE" id="PS50157">
    <property type="entry name" value="ZINC_FINGER_C2H2_2"/>
    <property type="match status" value="2"/>
</dbReference>
<keyword evidence="4" id="KW-0862">Zinc</keyword>
<name>S4R6R5_PETMA</name>
<dbReference type="InterPro" id="IPR013087">
    <property type="entry name" value="Znf_C2H2_type"/>
</dbReference>
<dbReference type="InterPro" id="IPR000210">
    <property type="entry name" value="BTB/POZ_dom"/>
</dbReference>
<dbReference type="GO" id="GO:0008270">
    <property type="term" value="F:zinc ion binding"/>
    <property type="evidence" value="ECO:0007669"/>
    <property type="project" value="UniProtKB-KW"/>
</dbReference>
<keyword evidence="3 5" id="KW-0863">Zinc-finger</keyword>
<dbReference type="SUPFAM" id="SSF54695">
    <property type="entry name" value="POZ domain"/>
    <property type="match status" value="1"/>
</dbReference>
<protein>
    <submittedName>
        <fullName evidence="9">Zinc finger and BTB domain containing 46</fullName>
    </submittedName>
</protein>
<reference evidence="9" key="2">
    <citation type="submission" date="2025-09" db="UniProtKB">
        <authorList>
            <consortium name="Ensembl"/>
        </authorList>
    </citation>
    <scope>IDENTIFICATION</scope>
</reference>
<sequence>PELCYLRALASELNLQRKNGTHCDCHVVVQGSTFKAHRNVLFAASPHVRALLRGQAERPGQVVVIHLDIVTAAGFAAILDYMYSGRVILSSRNMIEVMSAASYLQMTELVRLCDHYIRTSFKVVAPVLPNAELPEGVSADGGAGAEGDAEAVGPEPAPAPPVRKGRGRPRKSRHSVRVTKHTPAHSSDNDESEHGKVPPWLRHYIDYVEVSQAFTFYNLSMTLRYGTEVLLMSSGPVAYDPNRVKMEPQDRDGLLDSEQDRIIDASGNTIDFYPGKERGRDVISNDKGINNVWFGRQQNSIVKAVPGKRRLLQCNYCNFAAMRKYKLVRHIRTHTGERPFGCDACGKRFIRREHLQRRGRQVHQKERRFVCRRCRRLFVFANSVGIEFGTRRYGVCEECS</sequence>
<proteinExistence type="predicted"/>
<dbReference type="InterPro" id="IPR011333">
    <property type="entry name" value="SKP1/BTB/POZ_sf"/>
</dbReference>
<dbReference type="PANTHER" id="PTHR46105:SF28">
    <property type="entry name" value="ZINC FINGER PROTEIN 37-LIKE"/>
    <property type="match status" value="1"/>
</dbReference>
<evidence type="ECO:0000259" key="7">
    <source>
        <dbReference type="PROSITE" id="PS50097"/>
    </source>
</evidence>
<organism evidence="9">
    <name type="scientific">Petromyzon marinus</name>
    <name type="common">Sea lamprey</name>
    <dbReference type="NCBI Taxonomy" id="7757"/>
    <lineage>
        <taxon>Eukaryota</taxon>
        <taxon>Metazoa</taxon>
        <taxon>Chordata</taxon>
        <taxon>Craniata</taxon>
        <taxon>Vertebrata</taxon>
        <taxon>Cyclostomata</taxon>
        <taxon>Hyperoartia</taxon>
        <taxon>Petromyzontiformes</taxon>
        <taxon>Petromyzontidae</taxon>
        <taxon>Petromyzon</taxon>
    </lineage>
</organism>
<dbReference type="InterPro" id="IPR050457">
    <property type="entry name" value="ZnFinger_BTB_dom_contain"/>
</dbReference>
<keyword evidence="2" id="KW-0677">Repeat</keyword>
<dbReference type="FunFam" id="3.30.160.60:FF:000624">
    <property type="entry name" value="zinc finger protein 697"/>
    <property type="match status" value="1"/>
</dbReference>
<evidence type="ECO:0000256" key="4">
    <source>
        <dbReference type="ARBA" id="ARBA00022833"/>
    </source>
</evidence>
<evidence type="ECO:0000256" key="5">
    <source>
        <dbReference type="PROSITE-ProRule" id="PRU00042"/>
    </source>
</evidence>
<dbReference type="GO" id="GO:0000978">
    <property type="term" value="F:RNA polymerase II cis-regulatory region sequence-specific DNA binding"/>
    <property type="evidence" value="ECO:0007669"/>
    <property type="project" value="TreeGrafter"/>
</dbReference>
<dbReference type="Ensembl" id="ENSPMAT00000000899.1">
    <property type="protein sequence ID" value="ENSPMAP00000000895.1"/>
    <property type="gene ID" value="ENSPMAG00000000817.1"/>
</dbReference>
<feature type="compositionally biased region" description="Basic residues" evidence="6">
    <location>
        <begin position="163"/>
        <end position="183"/>
    </location>
</feature>
<dbReference type="GO" id="GO:0005634">
    <property type="term" value="C:nucleus"/>
    <property type="evidence" value="ECO:0007669"/>
    <property type="project" value="UniProtKB-SubCell"/>
</dbReference>
<dbReference type="InterPro" id="IPR036236">
    <property type="entry name" value="Znf_C2H2_sf"/>
</dbReference>
<dbReference type="SMART" id="SM00355">
    <property type="entry name" value="ZnF_C2H2"/>
    <property type="match status" value="2"/>
</dbReference>
<dbReference type="PANTHER" id="PTHR46105">
    <property type="entry name" value="AGAP004733-PA"/>
    <property type="match status" value="1"/>
</dbReference>
<evidence type="ECO:0000256" key="1">
    <source>
        <dbReference type="ARBA" id="ARBA00022723"/>
    </source>
</evidence>
<dbReference type="SUPFAM" id="SSF57667">
    <property type="entry name" value="beta-beta-alpha zinc fingers"/>
    <property type="match status" value="1"/>
</dbReference>
<feature type="domain" description="BTB" evidence="7">
    <location>
        <begin position="23"/>
        <end position="91"/>
    </location>
</feature>
<feature type="region of interest" description="Disordered" evidence="6">
    <location>
        <begin position="136"/>
        <end position="196"/>
    </location>
</feature>
<evidence type="ECO:0000256" key="3">
    <source>
        <dbReference type="ARBA" id="ARBA00022771"/>
    </source>
</evidence>
<evidence type="ECO:0000259" key="8">
    <source>
        <dbReference type="PROSITE" id="PS50157"/>
    </source>
</evidence>
<dbReference type="AlphaFoldDB" id="S4R6R5"/>
<dbReference type="GO" id="GO:0000981">
    <property type="term" value="F:DNA-binding transcription factor activity, RNA polymerase II-specific"/>
    <property type="evidence" value="ECO:0007669"/>
    <property type="project" value="TreeGrafter"/>
</dbReference>
<accession>S4R6R5</accession>
<feature type="domain" description="C2H2-type" evidence="8">
    <location>
        <begin position="312"/>
        <end position="339"/>
    </location>
</feature>
<evidence type="ECO:0000313" key="9">
    <source>
        <dbReference type="Ensembl" id="ENSPMAP00000000895.1"/>
    </source>
</evidence>
<dbReference type="Gene3D" id="3.30.160.60">
    <property type="entry name" value="Classic Zinc Finger"/>
    <property type="match status" value="2"/>
</dbReference>
<dbReference type="GeneTree" id="ENSGT00940000158060"/>
<evidence type="ECO:0000256" key="2">
    <source>
        <dbReference type="ARBA" id="ARBA00022737"/>
    </source>
</evidence>
<dbReference type="PROSITE" id="PS50097">
    <property type="entry name" value="BTB"/>
    <property type="match status" value="1"/>
</dbReference>
<feature type="domain" description="C2H2-type" evidence="8">
    <location>
        <begin position="340"/>
        <end position="368"/>
    </location>
</feature>